<organism evidence="4 5">
    <name type="scientific">Owenweeksia hongkongensis (strain DSM 17368 / CIP 108786 / JCM 12287 / NRRL B-23963 / UST20020801)</name>
    <dbReference type="NCBI Taxonomy" id="926562"/>
    <lineage>
        <taxon>Bacteria</taxon>
        <taxon>Pseudomonadati</taxon>
        <taxon>Bacteroidota</taxon>
        <taxon>Flavobacteriia</taxon>
        <taxon>Flavobacteriales</taxon>
        <taxon>Owenweeksiaceae</taxon>
        <taxon>Owenweeksia</taxon>
    </lineage>
</organism>
<dbReference type="eggNOG" id="COG3227">
    <property type="taxonomic scope" value="Bacteria"/>
</dbReference>
<dbReference type="RefSeq" id="WP_014200554.1">
    <property type="nucleotide sequence ID" value="NC_016599.1"/>
</dbReference>
<proteinExistence type="predicted"/>
<dbReference type="OrthoDB" id="1081439at2"/>
<dbReference type="AlphaFoldDB" id="G8R6Q0"/>
<dbReference type="Pfam" id="PF18962">
    <property type="entry name" value="Por_Secre_tail"/>
    <property type="match status" value="1"/>
</dbReference>
<dbReference type="HOGENOM" id="CLU_635910_0_0_10"/>
<feature type="chain" id="PRO_5003514748" description="Secretion system C-terminal sorting domain-containing protein" evidence="2">
    <location>
        <begin position="19"/>
        <end position="440"/>
    </location>
</feature>
<reference evidence="4 5" key="1">
    <citation type="journal article" date="2012" name="Stand. Genomic Sci.">
        <title>Genome sequence of the orange-pigmented seawater bacterium Owenweeksia hongkongensis type strain (UST20020801(T)).</title>
        <authorList>
            <person name="Riedel T."/>
            <person name="Held B."/>
            <person name="Nolan M."/>
            <person name="Lucas S."/>
            <person name="Lapidus A."/>
            <person name="Tice H."/>
            <person name="Del Rio T.G."/>
            <person name="Cheng J.F."/>
            <person name="Han C."/>
            <person name="Tapia R."/>
            <person name="Goodwin L.A."/>
            <person name="Pitluck S."/>
            <person name="Liolios K."/>
            <person name="Mavromatis K."/>
            <person name="Pagani I."/>
            <person name="Ivanova N."/>
            <person name="Mikhailova N."/>
            <person name="Pati A."/>
            <person name="Chen A."/>
            <person name="Palaniappan K."/>
            <person name="Rohde M."/>
            <person name="Tindall B.J."/>
            <person name="Detter J.C."/>
            <person name="Goker M."/>
            <person name="Woyke T."/>
            <person name="Bristow J."/>
            <person name="Eisen J.A."/>
            <person name="Markowitz V."/>
            <person name="Hugenholtz P."/>
            <person name="Klenk H.P."/>
            <person name="Kyrpides N.C."/>
        </authorList>
    </citation>
    <scope>NUCLEOTIDE SEQUENCE</scope>
    <source>
        <strain evidence="5">DSM 17368 / JCM 12287 / NRRL B-23963</strain>
    </source>
</reference>
<keyword evidence="5" id="KW-1185">Reference proteome</keyword>
<name>G8R6Q0_OWEHD</name>
<dbReference type="NCBIfam" id="TIGR04183">
    <property type="entry name" value="Por_Secre_tail"/>
    <property type="match status" value="1"/>
</dbReference>
<evidence type="ECO:0000256" key="2">
    <source>
        <dbReference type="SAM" id="SignalP"/>
    </source>
</evidence>
<dbReference type="InterPro" id="IPR026444">
    <property type="entry name" value="Secre_tail"/>
</dbReference>
<evidence type="ECO:0000313" key="5">
    <source>
        <dbReference type="Proteomes" id="UP000005631"/>
    </source>
</evidence>
<sequence>MKTSLFAGIVLMALSASAQNLPQHPRIDFDSFTPKEQTEFDKEISSKQRQNLNHKSIAGAVISQRMSHSDIAYYLFGSSLRLVYSPFAPDSSYTQVFTTPSKMQTHGFGQVFDPTSSGFPTTGQEYLSPHDPYQVDTIYVGVRYRTSSSISGYTGDTLKLAVFTGDTSDNATWRLGIGYGPGTYYGLGKRVEVLPPRYTGSTVPGNQGSIDAPNKMIIKYALTASDTNANYIKIVPPSPIQVAAGHKMGVHCSFLPGQTFDPNTQVYYRSGGRGDVNNMSWLYLTSRTSADNIPYFLESHNLTNNSTAISTVLYSGTRYHSWTGTSAFRNEYVSPTATNGNLIDFWVTGTSSVGLNEASKPRDISLYPNPSNGMISFDLDLSGDYTIRVSNAVGATVHQEALHLDTPASIQRDFSKLAAGIYTIWIQHADEMYNGKWSKQ</sequence>
<evidence type="ECO:0000313" key="4">
    <source>
        <dbReference type="EMBL" id="AEV31193.1"/>
    </source>
</evidence>
<feature type="domain" description="Secretion system C-terminal sorting" evidence="3">
    <location>
        <begin position="366"/>
        <end position="431"/>
    </location>
</feature>
<dbReference type="STRING" id="926562.Oweho_0171"/>
<accession>G8R6Q0</accession>
<dbReference type="Proteomes" id="UP000005631">
    <property type="component" value="Chromosome"/>
</dbReference>
<feature type="signal peptide" evidence="2">
    <location>
        <begin position="1"/>
        <end position="18"/>
    </location>
</feature>
<evidence type="ECO:0000256" key="1">
    <source>
        <dbReference type="ARBA" id="ARBA00022729"/>
    </source>
</evidence>
<dbReference type="EMBL" id="CP003156">
    <property type="protein sequence ID" value="AEV31193.1"/>
    <property type="molecule type" value="Genomic_DNA"/>
</dbReference>
<protein>
    <recommendedName>
        <fullName evidence="3">Secretion system C-terminal sorting domain-containing protein</fullName>
    </recommendedName>
</protein>
<keyword evidence="1 2" id="KW-0732">Signal</keyword>
<dbReference type="KEGG" id="oho:Oweho_0171"/>
<evidence type="ECO:0000259" key="3">
    <source>
        <dbReference type="Pfam" id="PF18962"/>
    </source>
</evidence>
<gene>
    <name evidence="4" type="ordered locus">Oweho_0171</name>
</gene>